<proteinExistence type="predicted"/>
<feature type="region of interest" description="Disordered" evidence="1">
    <location>
        <begin position="1"/>
        <end position="21"/>
    </location>
</feature>
<organism evidence="2">
    <name type="scientific">Leptolyngbya sp. NK1-12</name>
    <dbReference type="NCBI Taxonomy" id="2547451"/>
    <lineage>
        <taxon>Bacteria</taxon>
        <taxon>Bacillati</taxon>
        <taxon>Cyanobacteriota</taxon>
        <taxon>Cyanophyceae</taxon>
        <taxon>Leptolyngbyales</taxon>
        <taxon>Leptolyngbyaceae</taxon>
        <taxon>Leptolyngbya group</taxon>
        <taxon>Leptolyngbya</taxon>
    </lineage>
</organism>
<dbReference type="InterPro" id="IPR021705">
    <property type="entry name" value="DUF3288"/>
</dbReference>
<dbReference type="Pfam" id="PF11691">
    <property type="entry name" value="DUF3288"/>
    <property type="match status" value="1"/>
</dbReference>
<name>A0AA96WEG8_9CYAN</name>
<dbReference type="AlphaFoldDB" id="A0AA96WEG8"/>
<evidence type="ECO:0000313" key="2">
    <source>
        <dbReference type="EMBL" id="WNZ23075.1"/>
    </source>
</evidence>
<accession>A0AA96WEG8</accession>
<gene>
    <name evidence="2" type="ORF">HJG54_09510</name>
</gene>
<dbReference type="EMBL" id="CP053586">
    <property type="protein sequence ID" value="WNZ23075.1"/>
    <property type="molecule type" value="Genomic_DNA"/>
</dbReference>
<evidence type="ECO:0000256" key="1">
    <source>
        <dbReference type="SAM" id="MobiDB-lite"/>
    </source>
</evidence>
<reference evidence="2" key="1">
    <citation type="submission" date="2020-05" db="EMBL/GenBank/DDBJ databases">
        <authorList>
            <person name="Zhu T."/>
            <person name="Keshari N."/>
            <person name="Lu X."/>
        </authorList>
    </citation>
    <scope>NUCLEOTIDE SEQUENCE</scope>
    <source>
        <strain evidence="2">NK1-12</strain>
    </source>
</reference>
<sequence>MAPSSDSRNKDQQHPQWSNDRQIVNTLLDSQPTDYNLAELARLRIRYQNFPGARDIQADLDKVLNRWQLTEATLFEQTRQIHQTAQVYRGRGSQREDWS</sequence>
<protein>
    <submittedName>
        <fullName evidence="2">DUF3288 family protein</fullName>
    </submittedName>
</protein>
<dbReference type="RefSeq" id="WP_316434644.1">
    <property type="nucleotide sequence ID" value="NZ_CP053586.1"/>
</dbReference>